<feature type="region of interest" description="Disordered" evidence="1">
    <location>
        <begin position="1"/>
        <end position="43"/>
    </location>
</feature>
<proteinExistence type="predicted"/>
<comment type="caution">
    <text evidence="2">The sequence shown here is derived from an EMBL/GenBank/DDBJ whole genome shotgun (WGS) entry which is preliminary data.</text>
</comment>
<sequence>MSIRTSTSHSPSHLSALVRHPLRHETVRNRQEPPKGITRAPLPVEFSQLANTLATLTKLRWRHRPPSDTNHSTGQHTAAEDSTPNPLISTQNRSWRLHHPLNVRFEDDNDRGWKDETRPAERNQRLTIPAQDQDASQTILKVVAVKIKFAVLTLPLRHSH</sequence>
<feature type="compositionally biased region" description="Polar residues" evidence="1">
    <location>
        <begin position="1"/>
        <end position="13"/>
    </location>
</feature>
<dbReference type="Proteomes" id="UP000033710">
    <property type="component" value="Unassembled WGS sequence"/>
</dbReference>
<dbReference type="KEGG" id="ssck:SPSK_01284"/>
<gene>
    <name evidence="2" type="ORF">SPSK_01284</name>
</gene>
<feature type="compositionally biased region" description="Polar residues" evidence="1">
    <location>
        <begin position="67"/>
        <end position="86"/>
    </location>
</feature>
<dbReference type="AlphaFoldDB" id="A0A0F2LVL9"/>
<evidence type="ECO:0000313" key="2">
    <source>
        <dbReference type="EMBL" id="KJR81493.1"/>
    </source>
</evidence>
<feature type="compositionally biased region" description="Basic and acidic residues" evidence="1">
    <location>
        <begin position="108"/>
        <end position="124"/>
    </location>
</feature>
<evidence type="ECO:0000256" key="1">
    <source>
        <dbReference type="SAM" id="MobiDB-lite"/>
    </source>
</evidence>
<dbReference type="RefSeq" id="XP_016584169.1">
    <property type="nucleotide sequence ID" value="XM_016728214.1"/>
</dbReference>
<feature type="region of interest" description="Disordered" evidence="1">
    <location>
        <begin position="108"/>
        <end position="132"/>
    </location>
</feature>
<dbReference type="VEuPathDB" id="FungiDB:SPSK_01284"/>
<feature type="compositionally biased region" description="Basic and acidic residues" evidence="1">
    <location>
        <begin position="23"/>
        <end position="33"/>
    </location>
</feature>
<protein>
    <submittedName>
        <fullName evidence="2">Uncharacterized protein</fullName>
    </submittedName>
</protein>
<feature type="region of interest" description="Disordered" evidence="1">
    <location>
        <begin position="59"/>
        <end position="86"/>
    </location>
</feature>
<reference evidence="2 3" key="1">
    <citation type="journal article" date="2014" name="BMC Genomics">
        <title>Comparative genomics of the major fungal agents of human and animal Sporotrichosis: Sporothrix schenckii and Sporothrix brasiliensis.</title>
        <authorList>
            <person name="Teixeira M.M."/>
            <person name="de Almeida L.G."/>
            <person name="Kubitschek-Barreira P."/>
            <person name="Alves F.L."/>
            <person name="Kioshima E.S."/>
            <person name="Abadio A.K."/>
            <person name="Fernandes L."/>
            <person name="Derengowski L.S."/>
            <person name="Ferreira K.S."/>
            <person name="Souza R.C."/>
            <person name="Ruiz J.C."/>
            <person name="de Andrade N.C."/>
            <person name="Paes H.C."/>
            <person name="Nicola A.M."/>
            <person name="Albuquerque P."/>
            <person name="Gerber A.L."/>
            <person name="Martins V.P."/>
            <person name="Peconick L.D."/>
            <person name="Neto A.V."/>
            <person name="Chaucanez C.B."/>
            <person name="Silva P.A."/>
            <person name="Cunha O.L."/>
            <person name="de Oliveira F.F."/>
            <person name="dos Santos T.C."/>
            <person name="Barros A.L."/>
            <person name="Soares M.A."/>
            <person name="de Oliveira L.M."/>
            <person name="Marini M.M."/>
            <person name="Villalobos-Duno H."/>
            <person name="Cunha M.M."/>
            <person name="de Hoog S."/>
            <person name="da Silveira J.F."/>
            <person name="Henrissat B."/>
            <person name="Nino-Vega G.A."/>
            <person name="Cisalpino P.S."/>
            <person name="Mora-Montes H.M."/>
            <person name="Almeida S.R."/>
            <person name="Stajich J.E."/>
            <person name="Lopes-Bezerra L.M."/>
            <person name="Vasconcelos A.T."/>
            <person name="Felipe M.S."/>
        </authorList>
    </citation>
    <scope>NUCLEOTIDE SEQUENCE [LARGE SCALE GENOMIC DNA]</scope>
    <source>
        <strain evidence="2 3">1099-18</strain>
    </source>
</reference>
<accession>A0A0F2LVL9</accession>
<evidence type="ECO:0000313" key="3">
    <source>
        <dbReference type="Proteomes" id="UP000033710"/>
    </source>
</evidence>
<dbReference type="EMBL" id="AXCR01000011">
    <property type="protein sequence ID" value="KJR81493.1"/>
    <property type="molecule type" value="Genomic_DNA"/>
</dbReference>
<dbReference type="GeneID" id="27663491"/>
<name>A0A0F2LVL9_SPOSC</name>
<organism evidence="2 3">
    <name type="scientific">Sporothrix schenckii 1099-18</name>
    <dbReference type="NCBI Taxonomy" id="1397361"/>
    <lineage>
        <taxon>Eukaryota</taxon>
        <taxon>Fungi</taxon>
        <taxon>Dikarya</taxon>
        <taxon>Ascomycota</taxon>
        <taxon>Pezizomycotina</taxon>
        <taxon>Sordariomycetes</taxon>
        <taxon>Sordariomycetidae</taxon>
        <taxon>Ophiostomatales</taxon>
        <taxon>Ophiostomataceae</taxon>
        <taxon>Sporothrix</taxon>
    </lineage>
</organism>
<reference evidence="2 3" key="2">
    <citation type="journal article" date="2015" name="Eukaryot. Cell">
        <title>Asexual propagation of a virulent clone complex in a human and feline outbreak of sporotrichosis.</title>
        <authorList>
            <person name="Teixeira Mde M."/>
            <person name="Rodrigues A.M."/>
            <person name="Tsui C.K."/>
            <person name="de Almeida L.G."/>
            <person name="Van Diepeningen A.D."/>
            <person name="van den Ende B.G."/>
            <person name="Fernandes G.F."/>
            <person name="Kano R."/>
            <person name="Hamelin R.C."/>
            <person name="Lopes-Bezerra L.M."/>
            <person name="Vasconcelos A.T."/>
            <person name="de Hoog S."/>
            <person name="de Camargo Z.P."/>
            <person name="Felipe M.S."/>
        </authorList>
    </citation>
    <scope>NUCLEOTIDE SEQUENCE [LARGE SCALE GENOMIC DNA]</scope>
    <source>
        <strain evidence="2 3">1099-18</strain>
    </source>
</reference>